<dbReference type="Proteomes" id="UP000547674">
    <property type="component" value="Unassembled WGS sequence"/>
</dbReference>
<dbReference type="CDD" id="cd05344">
    <property type="entry name" value="BKR_like_SDR_like"/>
    <property type="match status" value="1"/>
</dbReference>
<dbReference type="Pfam" id="PF13561">
    <property type="entry name" value="adh_short_C2"/>
    <property type="match status" value="1"/>
</dbReference>
<dbReference type="AlphaFoldDB" id="A0A7Y2EAD5"/>
<comment type="similarity">
    <text evidence="1">Belongs to the short-chain dehydrogenases/reductases (SDR) family.</text>
</comment>
<dbReference type="InterPro" id="IPR050259">
    <property type="entry name" value="SDR"/>
</dbReference>
<proteinExistence type="inferred from homology"/>
<dbReference type="Gene3D" id="3.40.50.720">
    <property type="entry name" value="NAD(P)-binding Rossmann-like Domain"/>
    <property type="match status" value="1"/>
</dbReference>
<protein>
    <submittedName>
        <fullName evidence="2">SDR family oxidoreductase</fullName>
    </submittedName>
</protein>
<dbReference type="PANTHER" id="PTHR42879:SF6">
    <property type="entry name" value="NADPH-DEPENDENT REDUCTASE BACG"/>
    <property type="match status" value="1"/>
</dbReference>
<dbReference type="PANTHER" id="PTHR42879">
    <property type="entry name" value="3-OXOACYL-(ACYL-CARRIER-PROTEIN) REDUCTASE"/>
    <property type="match status" value="1"/>
</dbReference>
<evidence type="ECO:0000313" key="2">
    <source>
        <dbReference type="EMBL" id="NNF08189.1"/>
    </source>
</evidence>
<organism evidence="2 3">
    <name type="scientific">Eiseniibacteriota bacterium</name>
    <dbReference type="NCBI Taxonomy" id="2212470"/>
    <lineage>
        <taxon>Bacteria</taxon>
        <taxon>Candidatus Eiseniibacteriota</taxon>
    </lineage>
</organism>
<sequence>MSSLPLSDRRALVCGASQGIGRAIAHDLAARGAGVTILARSASGLEDVLQSLPDTGTRHNALSIDLTDHEALDAALGDLRSSVGHHDILINNSGGPKPGPLHQADPNDLVPAFNQHIVASQKLLQAFLGEMQQQKFGRVVNIISTSVKQPIPGLGISNTIRGAMANWAKTLANELGPFGITVNNVLPGATKTGRLASIIENRAKAQNKSEQEVEQAWRETIPLRRFAEPEEIAAAVGFLVSPDGSYITGINLPVDGGRTSSL</sequence>
<accession>A0A7Y2EAD5</accession>
<name>A0A7Y2EAD5_UNCEI</name>
<dbReference type="FunFam" id="3.40.50.720:FF:000084">
    <property type="entry name" value="Short-chain dehydrogenase reductase"/>
    <property type="match status" value="1"/>
</dbReference>
<dbReference type="InterPro" id="IPR036291">
    <property type="entry name" value="NAD(P)-bd_dom_sf"/>
</dbReference>
<evidence type="ECO:0000256" key="1">
    <source>
        <dbReference type="ARBA" id="ARBA00006484"/>
    </source>
</evidence>
<dbReference type="SUPFAM" id="SSF51735">
    <property type="entry name" value="NAD(P)-binding Rossmann-fold domains"/>
    <property type="match status" value="1"/>
</dbReference>
<gene>
    <name evidence="2" type="ORF">HKN21_15605</name>
</gene>
<dbReference type="PRINTS" id="PR00081">
    <property type="entry name" value="GDHRDH"/>
</dbReference>
<dbReference type="InterPro" id="IPR002347">
    <property type="entry name" value="SDR_fam"/>
</dbReference>
<evidence type="ECO:0000313" key="3">
    <source>
        <dbReference type="Proteomes" id="UP000547674"/>
    </source>
</evidence>
<reference evidence="2 3" key="1">
    <citation type="submission" date="2020-03" db="EMBL/GenBank/DDBJ databases">
        <title>Metabolic flexibility allows generalist bacteria to become dominant in a frequently disturbed ecosystem.</title>
        <authorList>
            <person name="Chen Y.-J."/>
            <person name="Leung P.M."/>
            <person name="Bay S.K."/>
            <person name="Hugenholtz P."/>
            <person name="Kessler A.J."/>
            <person name="Shelley G."/>
            <person name="Waite D.W."/>
            <person name="Cook P.L."/>
            <person name="Greening C."/>
        </authorList>
    </citation>
    <scope>NUCLEOTIDE SEQUENCE [LARGE SCALE GENOMIC DNA]</scope>
    <source>
        <strain evidence="2">SS_bin_28</strain>
    </source>
</reference>
<dbReference type="EMBL" id="JABDJR010000626">
    <property type="protein sequence ID" value="NNF08189.1"/>
    <property type="molecule type" value="Genomic_DNA"/>
</dbReference>
<comment type="caution">
    <text evidence="2">The sequence shown here is derived from an EMBL/GenBank/DDBJ whole genome shotgun (WGS) entry which is preliminary data.</text>
</comment>